<evidence type="ECO:0000256" key="1">
    <source>
        <dbReference type="SAM" id="MobiDB-lite"/>
    </source>
</evidence>
<comment type="caution">
    <text evidence="2">The sequence shown here is derived from an EMBL/GenBank/DDBJ whole genome shotgun (WGS) entry which is preliminary data.</text>
</comment>
<sequence length="111" mass="11835">MSGAIQLAIKYSALAQGKSDKRVGAEQENYEITQKCSTLSIRLTAPNMKRSTANVPGDNPEDSAPAADNKRDQTLHHLGVAPPHVSSQYWFLGYDYLGNAPLLACACAGSA</sequence>
<name>S3JJI7_9ENTR</name>
<dbReference type="Proteomes" id="UP000014585">
    <property type="component" value="Unassembled WGS sequence"/>
</dbReference>
<gene>
    <name evidence="2" type="ORF">HMPREF0201_00048</name>
</gene>
<feature type="region of interest" description="Disordered" evidence="1">
    <location>
        <begin position="47"/>
        <end position="76"/>
    </location>
</feature>
<evidence type="ECO:0000313" key="2">
    <source>
        <dbReference type="EMBL" id="EPF20322.1"/>
    </source>
</evidence>
<dbReference type="STRING" id="566551.HMPREF0201_00048"/>
<dbReference type="AlphaFoldDB" id="S3JJI7"/>
<protein>
    <submittedName>
        <fullName evidence="2">Uncharacterized protein</fullName>
    </submittedName>
</protein>
<dbReference type="EMBL" id="ATDT01000003">
    <property type="protein sequence ID" value="EPF20322.1"/>
    <property type="molecule type" value="Genomic_DNA"/>
</dbReference>
<reference evidence="2 3" key="1">
    <citation type="submission" date="2013-04" db="EMBL/GenBank/DDBJ databases">
        <authorList>
            <person name="Weinstock G."/>
            <person name="Sodergren E."/>
            <person name="Lobos E.A."/>
            <person name="Fulton L."/>
            <person name="Fulton R."/>
            <person name="Courtney L."/>
            <person name="Fronick C."/>
            <person name="O'Laughlin M."/>
            <person name="Godfrey J."/>
            <person name="Wilson R.M."/>
            <person name="Miner T."/>
            <person name="Farmer C."/>
            <person name="Delehaunty K."/>
            <person name="Cordes M."/>
            <person name="Minx P."/>
            <person name="Tomlinson C."/>
            <person name="Chen J."/>
            <person name="Wollam A."/>
            <person name="Pepin K.H."/>
            <person name="Palsikar V.B."/>
            <person name="Zhang X."/>
            <person name="Suruliraj S."/>
            <person name="Perna N.T."/>
            <person name="Plunkett G."/>
            <person name="Warren W."/>
            <person name="Mitreva M."/>
            <person name="Mardis E.R."/>
            <person name="Wilson R.K."/>
        </authorList>
    </citation>
    <scope>NUCLEOTIDE SEQUENCE [LARGE SCALE GENOMIC DNA]</scope>
    <source>
        <strain evidence="2 3">DSM 4568</strain>
    </source>
</reference>
<evidence type="ECO:0000313" key="3">
    <source>
        <dbReference type="Proteomes" id="UP000014585"/>
    </source>
</evidence>
<accession>S3JJI7</accession>
<proteinExistence type="predicted"/>
<dbReference type="HOGENOM" id="CLU_2153822_0_0_6"/>
<organism evidence="2 3">
    <name type="scientific">Cedecea davisae DSM 4568</name>
    <dbReference type="NCBI Taxonomy" id="566551"/>
    <lineage>
        <taxon>Bacteria</taxon>
        <taxon>Pseudomonadati</taxon>
        <taxon>Pseudomonadota</taxon>
        <taxon>Gammaproteobacteria</taxon>
        <taxon>Enterobacterales</taxon>
        <taxon>Enterobacteriaceae</taxon>
        <taxon>Cedecea</taxon>
    </lineage>
</organism>